<evidence type="ECO:0000259" key="2">
    <source>
        <dbReference type="PROSITE" id="PS50018"/>
    </source>
</evidence>
<dbReference type="PROSITE" id="PS50018">
    <property type="entry name" value="RAS_GTPASE_ACTIV_2"/>
    <property type="match status" value="1"/>
</dbReference>
<dbReference type="Ensembl" id="ENSEBUT00000021656.1">
    <property type="protein sequence ID" value="ENSEBUP00000021081.1"/>
    <property type="gene ID" value="ENSEBUG00000012964.1"/>
</dbReference>
<evidence type="ECO:0000256" key="1">
    <source>
        <dbReference type="SAM" id="MobiDB-lite"/>
    </source>
</evidence>
<protein>
    <submittedName>
        <fullName evidence="3">GTPase activating protein and VPS9 domains 1</fullName>
    </submittedName>
</protein>
<dbReference type="SUPFAM" id="SSF48350">
    <property type="entry name" value="GTPase activation domain, GAP"/>
    <property type="match status" value="1"/>
</dbReference>
<dbReference type="GeneTree" id="ENSGT00940000156611"/>
<feature type="region of interest" description="Disordered" evidence="1">
    <location>
        <begin position="499"/>
        <end position="521"/>
    </location>
</feature>
<feature type="region of interest" description="Disordered" evidence="1">
    <location>
        <begin position="1033"/>
        <end position="1094"/>
    </location>
</feature>
<feature type="compositionally biased region" description="Pro residues" evidence="1">
    <location>
        <begin position="886"/>
        <end position="902"/>
    </location>
</feature>
<dbReference type="InterPro" id="IPR008936">
    <property type="entry name" value="Rho_GTPase_activation_prot"/>
</dbReference>
<feature type="region of interest" description="Disordered" evidence="1">
    <location>
        <begin position="588"/>
        <end position="619"/>
    </location>
</feature>
<accession>A0A8C4QYD0</accession>
<feature type="region of interest" description="Disordered" evidence="1">
    <location>
        <begin position="854"/>
        <end position="937"/>
    </location>
</feature>
<dbReference type="Pfam" id="PF00616">
    <property type="entry name" value="RasGAP"/>
    <property type="match status" value="1"/>
</dbReference>
<name>A0A8C4QYD0_EPTBU</name>
<reference evidence="3" key="2">
    <citation type="submission" date="2025-09" db="UniProtKB">
        <authorList>
            <consortium name="Ensembl"/>
        </authorList>
    </citation>
    <scope>IDENTIFICATION</scope>
</reference>
<keyword evidence="4" id="KW-1185">Reference proteome</keyword>
<dbReference type="CDD" id="cd05129">
    <property type="entry name" value="RasGAP_RAP6"/>
    <property type="match status" value="1"/>
</dbReference>
<feature type="compositionally biased region" description="Basic and acidic residues" evidence="1">
    <location>
        <begin position="557"/>
        <end position="575"/>
    </location>
</feature>
<feature type="compositionally biased region" description="Low complexity" evidence="1">
    <location>
        <begin position="599"/>
        <end position="619"/>
    </location>
</feature>
<sequence>MKTDMTVLARHLKEERLYVTVERQMLQRLNAEVLKTAERLYHTAWISKEQRLNLDRLILTSADASPAECCQHAKVLQVTHFVDGYRRLGVHEGACGDFLSRLRDAPRLVVACLVCGERAGLEMTPVVAQIVYTVLYASAIAPHDEAYLLQVLRYLSEFSLKPSDSPRRLLRRGNCSFSLLYRLLSEGLAAAKLFLTAALREPILRLLVEDLDRLETDPVKLLDSLDTRTEERLFGPRSEEPFAARLAEAVEANVVRLVALVHRFAGSLRRSVHCFPLALRWVISQVYEMLACIEGVGPGEARAVCTDLLLPCFICPALVNPEQYGVISDAPINEVARFNIMQVGQVLQQLAMVGIEEGDPRMRNIVNRFDRGCVAGFVDSVIGGRVLDGSSIASFGTLDGLHRSSMLITLPQLHNLVNFLRTVHARGSLGEGCLKEEDVLTLESLLANFPSLPEPNPTATRSTDTSCLSSQPSSATTLPSRKNLLQIAQSASRGRSRLSPVLSSAWDSGSDVDLPDSETSSEIVPDEVLVISLMGGGVTSLPGLLSEAEVLAMEGESASRTDTGDVGKSENKPDKTLRFSLCSDNLEAVSEGPSNRSNSVSSLDLEAESASEMTGAAAAGGSDGAAVLHLLEHEQATTQDNLDDKLRKFEIRDMMGLSEDQDILETVSETWSTDVVGSDFDPNLDEDRLQEITGASGESLLTGLLTLPDTLEAGGATALSETTSEAWSVEVLASDSEVTELKQEERLQELESCSGLGSVSDDTDMREVGSRPSTPGLSVVSGISATSEDNPNKPEDMRSECGSDFGGKDCMTSPETDEVVRGLQQVPSPAETLDGLLSIFDPLSITDVPHPVRPRIQVSRADQPPSGSPCLQEFNDSSSHQFSTPLPIPPQLPPLPVPPSHPPALSLTTLGRSSSTGSASDCREAEPVTSPRPFGWKFERPHSVRERFSQLVRPRSTEHSGVVAPRSAFLGHGERKKIGNMEEGATGISPALWSRRGEEGLGTSLTKKIHGAAALSDELSAGLPWSSRRQVQDEEYKVNGPNPDGTLGLAAHPIPLTLPSPQDVDLNGPLATDQPGEDRKDDDDKSERGMPWWKKKLSAIQKGEDRVSPINKSSASYYLRIIVHVSPKNE</sequence>
<feature type="compositionally biased region" description="Basic and acidic residues" evidence="1">
    <location>
        <begin position="1076"/>
        <end position="1088"/>
    </location>
</feature>
<proteinExistence type="predicted"/>
<organism evidence="3 4">
    <name type="scientific">Eptatretus burgeri</name>
    <name type="common">Inshore hagfish</name>
    <dbReference type="NCBI Taxonomy" id="7764"/>
    <lineage>
        <taxon>Eukaryota</taxon>
        <taxon>Metazoa</taxon>
        <taxon>Chordata</taxon>
        <taxon>Craniata</taxon>
        <taxon>Vertebrata</taxon>
        <taxon>Cyclostomata</taxon>
        <taxon>Myxini</taxon>
        <taxon>Myxiniformes</taxon>
        <taxon>Myxinidae</taxon>
        <taxon>Eptatretinae</taxon>
        <taxon>Eptatretus</taxon>
    </lineage>
</organism>
<feature type="compositionally biased region" description="Polar residues" evidence="1">
    <location>
        <begin position="771"/>
        <end position="789"/>
    </location>
</feature>
<feature type="compositionally biased region" description="Basic and acidic residues" evidence="1">
    <location>
        <begin position="790"/>
        <end position="801"/>
    </location>
</feature>
<dbReference type="InterPro" id="IPR001936">
    <property type="entry name" value="RasGAP_dom"/>
</dbReference>
<feature type="compositionally biased region" description="Polar residues" evidence="1">
    <location>
        <begin position="457"/>
        <end position="480"/>
    </location>
</feature>
<dbReference type="Proteomes" id="UP000694388">
    <property type="component" value="Unplaced"/>
</dbReference>
<feature type="domain" description="Ras-GAP" evidence="2">
    <location>
        <begin position="148"/>
        <end position="352"/>
    </location>
</feature>
<feature type="compositionally biased region" description="Low complexity" evidence="1">
    <location>
        <begin position="903"/>
        <end position="920"/>
    </location>
</feature>
<reference evidence="3" key="1">
    <citation type="submission" date="2025-08" db="UniProtKB">
        <authorList>
            <consortium name="Ensembl"/>
        </authorList>
    </citation>
    <scope>IDENTIFICATION</scope>
</reference>
<feature type="region of interest" description="Disordered" evidence="1">
    <location>
        <begin position="555"/>
        <end position="575"/>
    </location>
</feature>
<feature type="region of interest" description="Disordered" evidence="1">
    <location>
        <begin position="752"/>
        <end position="820"/>
    </location>
</feature>
<evidence type="ECO:0000313" key="3">
    <source>
        <dbReference type="Ensembl" id="ENSEBUP00000021081.1"/>
    </source>
</evidence>
<evidence type="ECO:0000313" key="4">
    <source>
        <dbReference type="Proteomes" id="UP000694388"/>
    </source>
</evidence>
<dbReference type="AlphaFoldDB" id="A0A8C4QYD0"/>
<feature type="region of interest" description="Disordered" evidence="1">
    <location>
        <begin position="451"/>
        <end position="482"/>
    </location>
</feature>
<dbReference type="Gene3D" id="1.10.506.10">
    <property type="entry name" value="GTPase Activation - p120gap, domain 1"/>
    <property type="match status" value="1"/>
</dbReference>